<dbReference type="OrthoDB" id="60843at2759"/>
<proteinExistence type="inferred from homology"/>
<gene>
    <name evidence="4" type="ORF">BpHYR1_010722</name>
</gene>
<comment type="cofactor">
    <cofactor evidence="2">
        <name>Mg(2+)</name>
        <dbReference type="ChEBI" id="CHEBI:18420"/>
    </cofactor>
</comment>
<evidence type="ECO:0000256" key="1">
    <source>
        <dbReference type="ARBA" id="ARBA00006702"/>
    </source>
</evidence>
<evidence type="ECO:0000259" key="3">
    <source>
        <dbReference type="PROSITE" id="PS51746"/>
    </source>
</evidence>
<dbReference type="PANTHER" id="PTHR12320">
    <property type="entry name" value="PROTEIN PHOSPHATASE 2C"/>
    <property type="match status" value="1"/>
</dbReference>
<dbReference type="GO" id="GO:0004722">
    <property type="term" value="F:protein serine/threonine phosphatase activity"/>
    <property type="evidence" value="ECO:0007669"/>
    <property type="project" value="UniProtKB-EC"/>
</dbReference>
<dbReference type="STRING" id="10195.A0A3M7SYX9"/>
<keyword evidence="2" id="KW-0904">Protein phosphatase</keyword>
<dbReference type="PROSITE" id="PS51746">
    <property type="entry name" value="PPM_2"/>
    <property type="match status" value="1"/>
</dbReference>
<dbReference type="InterPro" id="IPR039123">
    <property type="entry name" value="PPTC7"/>
</dbReference>
<evidence type="ECO:0000313" key="4">
    <source>
        <dbReference type="EMBL" id="RNA40895.1"/>
    </source>
</evidence>
<comment type="similarity">
    <text evidence="1 2">Belongs to the PP2C family.</text>
</comment>
<dbReference type="CDD" id="cd00143">
    <property type="entry name" value="PP2Cc"/>
    <property type="match status" value="1"/>
</dbReference>
<dbReference type="PANTHER" id="PTHR12320:SF1">
    <property type="entry name" value="PROTEIN PHOSPHATASE PTC7 HOMOLOG"/>
    <property type="match status" value="1"/>
</dbReference>
<keyword evidence="2" id="KW-0460">Magnesium</keyword>
<protein>
    <recommendedName>
        <fullName evidence="2">Protein phosphatase</fullName>
        <ecNumber evidence="2">3.1.3.16</ecNumber>
    </recommendedName>
</protein>
<dbReference type="AlphaFoldDB" id="A0A3M7SYX9"/>
<dbReference type="SMART" id="SM00331">
    <property type="entry name" value="PP2C_SIG"/>
    <property type="match status" value="1"/>
</dbReference>
<dbReference type="InterPro" id="IPR036457">
    <property type="entry name" value="PPM-type-like_dom_sf"/>
</dbReference>
<comment type="caution">
    <text evidence="4">The sequence shown here is derived from an EMBL/GenBank/DDBJ whole genome shotgun (WGS) entry which is preliminary data.</text>
</comment>
<organism evidence="4 5">
    <name type="scientific">Brachionus plicatilis</name>
    <name type="common">Marine rotifer</name>
    <name type="synonym">Brachionus muelleri</name>
    <dbReference type="NCBI Taxonomy" id="10195"/>
    <lineage>
        <taxon>Eukaryota</taxon>
        <taxon>Metazoa</taxon>
        <taxon>Spiralia</taxon>
        <taxon>Gnathifera</taxon>
        <taxon>Rotifera</taxon>
        <taxon>Eurotatoria</taxon>
        <taxon>Monogononta</taxon>
        <taxon>Pseudotrocha</taxon>
        <taxon>Ploima</taxon>
        <taxon>Brachionidae</taxon>
        <taxon>Brachionus</taxon>
    </lineage>
</organism>
<keyword evidence="2" id="KW-0378">Hydrolase</keyword>
<comment type="cofactor">
    <cofactor evidence="2">
        <name>Mn(2+)</name>
        <dbReference type="ChEBI" id="CHEBI:29035"/>
    </cofactor>
</comment>
<dbReference type="EMBL" id="REGN01000570">
    <property type="protein sequence ID" value="RNA40895.1"/>
    <property type="molecule type" value="Genomic_DNA"/>
</dbReference>
<name>A0A3M7SYX9_BRAPC</name>
<keyword evidence="2" id="KW-0464">Manganese</keyword>
<feature type="domain" description="PPM-type phosphatase" evidence="3">
    <location>
        <begin position="70"/>
        <end position="333"/>
    </location>
</feature>
<dbReference type="Proteomes" id="UP000276133">
    <property type="component" value="Unassembled WGS sequence"/>
</dbReference>
<evidence type="ECO:0000256" key="2">
    <source>
        <dbReference type="RuleBase" id="RU366020"/>
    </source>
</evidence>
<accession>A0A3M7SYX9</accession>
<reference evidence="4 5" key="1">
    <citation type="journal article" date="2018" name="Sci. Rep.">
        <title>Genomic signatures of local adaptation to the degree of environmental predictability in rotifers.</title>
        <authorList>
            <person name="Franch-Gras L."/>
            <person name="Hahn C."/>
            <person name="Garcia-Roger E.M."/>
            <person name="Carmona M.J."/>
            <person name="Serra M."/>
            <person name="Gomez A."/>
        </authorList>
    </citation>
    <scope>NUCLEOTIDE SEQUENCE [LARGE SCALE GENOMIC DNA]</scope>
    <source>
        <strain evidence="4">HYR1</strain>
    </source>
</reference>
<sequence>MFKIIRKQLSAICGLLNEYHHWPLVLNNRALIHRSLSTKSAEPSEQIQAKPSFHLVTAFSGFSKDWLNTNHPVTVNQQKFTIGDDSWFVANKKCADVLGVADGVGGWREMGVDPSKFSSNLMKQCKRIVEQEDGVFSQSENLSERTPLDILVQSYSCLVESKDQSLIGSSTACVIVFNRESRILYSANLGDSGFVIIRNNKIVFRSQEQYHYFNAPFQLALLPSMTDEENLFSDKPQSADVYSFQLVEGDLIVLATDGLWDNMSESHLLLKTSNIKDFYIEDMQQAAKNLASFASELSQDPDYMSPFAYSARKNGINFKGGKPDDITVLLARVSKS</sequence>
<comment type="catalytic activity">
    <reaction evidence="2">
        <text>O-phospho-L-threonyl-[protein] + H2O = L-threonyl-[protein] + phosphate</text>
        <dbReference type="Rhea" id="RHEA:47004"/>
        <dbReference type="Rhea" id="RHEA-COMP:11060"/>
        <dbReference type="Rhea" id="RHEA-COMP:11605"/>
        <dbReference type="ChEBI" id="CHEBI:15377"/>
        <dbReference type="ChEBI" id="CHEBI:30013"/>
        <dbReference type="ChEBI" id="CHEBI:43474"/>
        <dbReference type="ChEBI" id="CHEBI:61977"/>
        <dbReference type="EC" id="3.1.3.16"/>
    </reaction>
</comment>
<dbReference type="InterPro" id="IPR001932">
    <property type="entry name" value="PPM-type_phosphatase-like_dom"/>
</dbReference>
<keyword evidence="2" id="KW-0479">Metal-binding</keyword>
<dbReference type="GO" id="GO:0005739">
    <property type="term" value="C:mitochondrion"/>
    <property type="evidence" value="ECO:0007669"/>
    <property type="project" value="TreeGrafter"/>
</dbReference>
<evidence type="ECO:0000313" key="5">
    <source>
        <dbReference type="Proteomes" id="UP000276133"/>
    </source>
</evidence>
<dbReference type="EC" id="3.1.3.16" evidence="2"/>
<dbReference type="SMART" id="SM00332">
    <property type="entry name" value="PP2Cc"/>
    <property type="match status" value="1"/>
</dbReference>
<dbReference type="Pfam" id="PF07228">
    <property type="entry name" value="SpoIIE"/>
    <property type="match status" value="1"/>
</dbReference>
<keyword evidence="5" id="KW-1185">Reference proteome</keyword>
<dbReference type="Gene3D" id="3.60.40.10">
    <property type="entry name" value="PPM-type phosphatase domain"/>
    <property type="match status" value="1"/>
</dbReference>
<comment type="catalytic activity">
    <reaction evidence="2">
        <text>O-phospho-L-seryl-[protein] + H2O = L-seryl-[protein] + phosphate</text>
        <dbReference type="Rhea" id="RHEA:20629"/>
        <dbReference type="Rhea" id="RHEA-COMP:9863"/>
        <dbReference type="Rhea" id="RHEA-COMP:11604"/>
        <dbReference type="ChEBI" id="CHEBI:15377"/>
        <dbReference type="ChEBI" id="CHEBI:29999"/>
        <dbReference type="ChEBI" id="CHEBI:43474"/>
        <dbReference type="ChEBI" id="CHEBI:83421"/>
        <dbReference type="EC" id="3.1.3.16"/>
    </reaction>
</comment>
<dbReference type="GO" id="GO:0046872">
    <property type="term" value="F:metal ion binding"/>
    <property type="evidence" value="ECO:0007669"/>
    <property type="project" value="UniProtKB-UniRule"/>
</dbReference>
<dbReference type="SUPFAM" id="SSF81606">
    <property type="entry name" value="PP2C-like"/>
    <property type="match status" value="1"/>
</dbReference>